<comment type="subunit">
    <text evidence="5 17">Monomer.</text>
</comment>
<proteinExistence type="inferred from homology"/>
<evidence type="ECO:0000256" key="3">
    <source>
        <dbReference type="ARBA" id="ARBA00004838"/>
    </source>
</evidence>
<evidence type="ECO:0000313" key="19">
    <source>
        <dbReference type="EMBL" id="CAJ1374446.1"/>
    </source>
</evidence>
<evidence type="ECO:0000256" key="15">
    <source>
        <dbReference type="PIRSR" id="PIRSR000724-2"/>
    </source>
</evidence>
<evidence type="ECO:0000256" key="11">
    <source>
        <dbReference type="ARBA" id="ARBA00022777"/>
    </source>
</evidence>
<dbReference type="GO" id="GO:0006094">
    <property type="term" value="P:gluconeogenesis"/>
    <property type="evidence" value="ECO:0007669"/>
    <property type="project" value="TreeGrafter"/>
</dbReference>
<evidence type="ECO:0000256" key="10">
    <source>
        <dbReference type="ARBA" id="ARBA00022741"/>
    </source>
</evidence>
<comment type="catalytic activity">
    <reaction evidence="1 16">
        <text>(2R)-3-phosphoglycerate + ATP = (2R)-3-phospho-glyceroyl phosphate + ADP</text>
        <dbReference type="Rhea" id="RHEA:14801"/>
        <dbReference type="ChEBI" id="CHEBI:30616"/>
        <dbReference type="ChEBI" id="CHEBI:57604"/>
        <dbReference type="ChEBI" id="CHEBI:58272"/>
        <dbReference type="ChEBI" id="CHEBI:456216"/>
        <dbReference type="EC" id="2.7.2.3"/>
    </reaction>
</comment>
<evidence type="ECO:0000256" key="1">
    <source>
        <dbReference type="ARBA" id="ARBA00000642"/>
    </source>
</evidence>
<dbReference type="Gene3D" id="3.40.50.1260">
    <property type="entry name" value="Phosphoglycerate kinase, N-terminal domain"/>
    <property type="match status" value="3"/>
</dbReference>
<dbReference type="Proteomes" id="UP001178507">
    <property type="component" value="Unassembled WGS sequence"/>
</dbReference>
<evidence type="ECO:0000256" key="9">
    <source>
        <dbReference type="ARBA" id="ARBA00022723"/>
    </source>
</evidence>
<protein>
    <recommendedName>
        <fullName evidence="7 16">Phosphoglycerate kinase</fullName>
        <ecNumber evidence="6 16">2.7.2.3</ecNumber>
    </recommendedName>
</protein>
<keyword evidence="20" id="KW-1185">Reference proteome</keyword>
<sequence>MARSSKVAVGSVLGAATLGGLAFVAPTARPVEAESQVATSSQRFLSGGLLSQGKPRAAQNVVACRSLAKLKIDEVDLKDKRVFIRVDFNVPQDKQDPNIITNTARIDAALPTIKYALDNGAKSVVLCSHLGCPDGQFKFSMKPVAKVVEEKLGRPVKLMKDVIGEDVEAACADPEPGTETGKGKDADGNKVKADDEQVKTFRASLAKLADIYCSDAFGTAHRAHSSMVGEGFPVKCSGFLLAKELDYFAKVVDAPTRPVCGILGGAKVADKIQLIMNLLDKVDIMIIGGGMAFTFIKQAGVDIGDSLYDEEGAKLVPEIRKKAEEKGVELILPVDFVCSSKFGEDGEIKDGDMSTGVPDGFLGLDIGPKSIAMNDEAIKKSKTIVWNGPMGVFEMASFEKGTKQMMETIVEVTKEGAASVIGGGDTATACKKYDTVDKVSHCSTGGGASLELLEGKVLPGVATLDDSKALADA</sequence>
<dbReference type="SUPFAM" id="SSF53748">
    <property type="entry name" value="Phosphoglycerate kinase"/>
    <property type="match status" value="1"/>
</dbReference>
<dbReference type="Pfam" id="PF00162">
    <property type="entry name" value="PGK"/>
    <property type="match status" value="1"/>
</dbReference>
<comment type="pathway">
    <text evidence="3 16">Carbohydrate degradation; glycolysis; pyruvate from D-glyceraldehyde 3-phosphate: step 2/5.</text>
</comment>
<evidence type="ECO:0000256" key="6">
    <source>
        <dbReference type="ARBA" id="ARBA00013061"/>
    </source>
</evidence>
<evidence type="ECO:0000256" key="14">
    <source>
        <dbReference type="ARBA" id="ARBA00023152"/>
    </source>
</evidence>
<dbReference type="InterPro" id="IPR036043">
    <property type="entry name" value="Phosphoglycerate_kinase_sf"/>
</dbReference>
<feature type="binding site" evidence="15">
    <location>
        <position position="363"/>
    </location>
    <ligand>
        <name>ATP</name>
        <dbReference type="ChEBI" id="CHEBI:30616"/>
    </ligand>
</feature>
<keyword evidence="14" id="KW-0324">Glycolysis</keyword>
<dbReference type="InterPro" id="IPR015911">
    <property type="entry name" value="Phosphoglycerate_kinase_CS"/>
</dbReference>
<evidence type="ECO:0000256" key="16">
    <source>
        <dbReference type="RuleBase" id="RU000532"/>
    </source>
</evidence>
<accession>A0AA36MJT5</accession>
<evidence type="ECO:0000256" key="2">
    <source>
        <dbReference type="ARBA" id="ARBA00001946"/>
    </source>
</evidence>
<keyword evidence="13" id="KW-0460">Magnesium</keyword>
<evidence type="ECO:0000256" key="13">
    <source>
        <dbReference type="ARBA" id="ARBA00022842"/>
    </source>
</evidence>
<dbReference type="EC" id="2.7.2.3" evidence="6 16"/>
<comment type="cofactor">
    <cofactor evidence="2">
        <name>Mg(2+)</name>
        <dbReference type="ChEBI" id="CHEBI:18420"/>
    </cofactor>
</comment>
<dbReference type="AlphaFoldDB" id="A0AA36MJT5"/>
<organism evidence="19 20">
    <name type="scientific">Effrenium voratum</name>
    <dbReference type="NCBI Taxonomy" id="2562239"/>
    <lineage>
        <taxon>Eukaryota</taxon>
        <taxon>Sar</taxon>
        <taxon>Alveolata</taxon>
        <taxon>Dinophyceae</taxon>
        <taxon>Suessiales</taxon>
        <taxon>Symbiodiniaceae</taxon>
        <taxon>Effrenium</taxon>
    </lineage>
</organism>
<dbReference type="GO" id="GO:0043531">
    <property type="term" value="F:ADP binding"/>
    <property type="evidence" value="ECO:0007669"/>
    <property type="project" value="TreeGrafter"/>
</dbReference>
<gene>
    <name evidence="19" type="ORF">EVOR1521_LOCUS4003</name>
</gene>
<dbReference type="GO" id="GO:0004618">
    <property type="term" value="F:phosphoglycerate kinase activity"/>
    <property type="evidence" value="ECO:0007669"/>
    <property type="project" value="UniProtKB-EC"/>
</dbReference>
<reference evidence="19" key="1">
    <citation type="submission" date="2023-08" db="EMBL/GenBank/DDBJ databases">
        <authorList>
            <person name="Chen Y."/>
            <person name="Shah S."/>
            <person name="Dougan E. K."/>
            <person name="Thang M."/>
            <person name="Chan C."/>
        </authorList>
    </citation>
    <scope>NUCLEOTIDE SEQUENCE</scope>
</reference>
<dbReference type="EMBL" id="CAUJNA010000252">
    <property type="protein sequence ID" value="CAJ1374446.1"/>
    <property type="molecule type" value="Genomic_DNA"/>
</dbReference>
<evidence type="ECO:0000256" key="17">
    <source>
        <dbReference type="RuleBase" id="RU000696"/>
    </source>
</evidence>
<feature type="binding site" evidence="15">
    <location>
        <position position="394"/>
    </location>
    <ligand>
        <name>ATP</name>
        <dbReference type="ChEBI" id="CHEBI:30616"/>
    </ligand>
</feature>
<evidence type="ECO:0000256" key="12">
    <source>
        <dbReference type="ARBA" id="ARBA00022840"/>
    </source>
</evidence>
<dbReference type="PROSITE" id="PS00111">
    <property type="entry name" value="PGLYCERATE_KINASE"/>
    <property type="match status" value="1"/>
</dbReference>
<dbReference type="GO" id="GO:0005829">
    <property type="term" value="C:cytosol"/>
    <property type="evidence" value="ECO:0007669"/>
    <property type="project" value="TreeGrafter"/>
</dbReference>
<evidence type="ECO:0000256" key="8">
    <source>
        <dbReference type="ARBA" id="ARBA00022679"/>
    </source>
</evidence>
<keyword evidence="8 16" id="KW-0808">Transferase</keyword>
<dbReference type="PRINTS" id="PR00477">
    <property type="entry name" value="PHGLYCKINASE"/>
</dbReference>
<name>A0AA36MJT5_9DINO</name>
<evidence type="ECO:0000256" key="4">
    <source>
        <dbReference type="ARBA" id="ARBA00008982"/>
    </source>
</evidence>
<dbReference type="PANTHER" id="PTHR11406">
    <property type="entry name" value="PHOSPHOGLYCERATE KINASE"/>
    <property type="match status" value="1"/>
</dbReference>
<dbReference type="GO" id="GO:0005524">
    <property type="term" value="F:ATP binding"/>
    <property type="evidence" value="ECO:0007669"/>
    <property type="project" value="UniProtKB-KW"/>
</dbReference>
<feature type="binding site" evidence="15">
    <location>
        <begin position="423"/>
        <end position="426"/>
    </location>
    <ligand>
        <name>ATP</name>
        <dbReference type="ChEBI" id="CHEBI:30616"/>
    </ligand>
</feature>
<dbReference type="GO" id="GO:0006096">
    <property type="term" value="P:glycolytic process"/>
    <property type="evidence" value="ECO:0007669"/>
    <property type="project" value="UniProtKB-KW"/>
</dbReference>
<dbReference type="PANTHER" id="PTHR11406:SF0">
    <property type="entry name" value="PHOSPHOGLYCERATE KINASE"/>
    <property type="match status" value="1"/>
</dbReference>
<keyword evidence="11 16" id="KW-0418">Kinase</keyword>
<keyword evidence="9" id="KW-0479">Metal-binding</keyword>
<dbReference type="InterPro" id="IPR015824">
    <property type="entry name" value="Phosphoglycerate_kinase_N"/>
</dbReference>
<dbReference type="FunFam" id="3.40.50.1260:FF:000003">
    <property type="entry name" value="Phosphoglycerate kinase"/>
    <property type="match status" value="1"/>
</dbReference>
<evidence type="ECO:0000313" key="20">
    <source>
        <dbReference type="Proteomes" id="UP001178507"/>
    </source>
</evidence>
<keyword evidence="12 15" id="KW-0067">ATP-binding</keyword>
<evidence type="ECO:0000256" key="18">
    <source>
        <dbReference type="SAM" id="MobiDB-lite"/>
    </source>
</evidence>
<dbReference type="FunFam" id="3.40.50.1260:FF:000005">
    <property type="entry name" value="Phosphoglycerate kinase"/>
    <property type="match status" value="1"/>
</dbReference>
<feature type="binding site" evidence="15">
    <location>
        <position position="271"/>
    </location>
    <ligand>
        <name>ATP</name>
        <dbReference type="ChEBI" id="CHEBI:30616"/>
    </ligand>
</feature>
<comment type="caution">
    <text evidence="19">The sequence shown here is derived from an EMBL/GenBank/DDBJ whole genome shotgun (WGS) entry which is preliminary data.</text>
</comment>
<dbReference type="PIRSF" id="PIRSF000724">
    <property type="entry name" value="Pgk"/>
    <property type="match status" value="1"/>
</dbReference>
<dbReference type="HAMAP" id="MF_00145">
    <property type="entry name" value="Phosphoglyc_kinase"/>
    <property type="match status" value="1"/>
</dbReference>
<dbReference type="GO" id="GO:0046872">
    <property type="term" value="F:metal ion binding"/>
    <property type="evidence" value="ECO:0007669"/>
    <property type="project" value="UniProtKB-KW"/>
</dbReference>
<evidence type="ECO:0000256" key="7">
    <source>
        <dbReference type="ARBA" id="ARBA00016471"/>
    </source>
</evidence>
<dbReference type="InterPro" id="IPR001576">
    <property type="entry name" value="Phosphoglycerate_kinase"/>
</dbReference>
<feature type="region of interest" description="Disordered" evidence="18">
    <location>
        <begin position="171"/>
        <end position="191"/>
    </location>
</feature>
<dbReference type="CDD" id="cd00318">
    <property type="entry name" value="Phosphoglycerate_kinase"/>
    <property type="match status" value="1"/>
</dbReference>
<keyword evidence="10" id="KW-0547">Nucleotide-binding</keyword>
<feature type="compositionally biased region" description="Basic and acidic residues" evidence="18">
    <location>
        <begin position="181"/>
        <end position="191"/>
    </location>
</feature>
<evidence type="ECO:0000256" key="5">
    <source>
        <dbReference type="ARBA" id="ARBA00011245"/>
    </source>
</evidence>
<comment type="similarity">
    <text evidence="4 16">Belongs to the phosphoglycerate kinase family.</text>
</comment>